<organism evidence="1 2">
    <name type="scientific">Pseudomonas viciae</name>
    <dbReference type="NCBI Taxonomy" id="2505979"/>
    <lineage>
        <taxon>Bacteria</taxon>
        <taxon>Pseudomonadati</taxon>
        <taxon>Pseudomonadota</taxon>
        <taxon>Gammaproteobacteria</taxon>
        <taxon>Pseudomonadales</taxon>
        <taxon>Pseudomonadaceae</taxon>
        <taxon>Pseudomonas</taxon>
    </lineage>
</organism>
<dbReference type="Proteomes" id="UP001227386">
    <property type="component" value="Chromosome"/>
</dbReference>
<dbReference type="EMBL" id="CP123771">
    <property type="protein sequence ID" value="WGO94434.1"/>
    <property type="molecule type" value="Genomic_DNA"/>
</dbReference>
<sequence>MAMVLSEDMLKAIVVAILGGFFGAWLTSIRAKWTAFSADYSKRLEQAFTLVDHFAECACIWWEAIDPADKLKCNPSYIVGLKVKLSTLIISMNNDYPRFNSKSVDSAYHALTKACTGGDFPKRSVEVTGQATEILRCAELLKAELFSVRRRDYTMHLTMKR</sequence>
<evidence type="ECO:0000313" key="1">
    <source>
        <dbReference type="EMBL" id="WGO94434.1"/>
    </source>
</evidence>
<reference evidence="1 2" key="1">
    <citation type="journal article" date="2012" name="Appl. Soil Ecol.">
        <title>Isolation and characterization of new plant growth-promoting bacterial endophytes.</title>
        <authorList>
            <person name="Rashid S."/>
            <person name="Charles T.C."/>
            <person name="Glick B.R."/>
        </authorList>
    </citation>
    <scope>NUCLEOTIDE SEQUENCE [LARGE SCALE GENOMIC DNA]</scope>
    <source>
        <strain evidence="1 2">YsS1</strain>
    </source>
</reference>
<gene>
    <name evidence="1" type="ORF">QCD61_04955</name>
</gene>
<keyword evidence="2" id="KW-1185">Reference proteome</keyword>
<protein>
    <submittedName>
        <fullName evidence="1">Uncharacterized protein</fullName>
    </submittedName>
</protein>
<evidence type="ECO:0000313" key="2">
    <source>
        <dbReference type="Proteomes" id="UP001227386"/>
    </source>
</evidence>
<name>A0ABY8PGT6_9PSED</name>
<proteinExistence type="predicted"/>
<dbReference type="RefSeq" id="WP_280944718.1">
    <property type="nucleotide sequence ID" value="NZ_CP123771.1"/>
</dbReference>
<accession>A0ABY8PGT6</accession>